<evidence type="ECO:0000256" key="1">
    <source>
        <dbReference type="SAM" id="MobiDB-lite"/>
    </source>
</evidence>
<name>A0AAD7GH62_MYCRO</name>
<gene>
    <name evidence="2" type="ORF">B0H17DRAFT_1135509</name>
</gene>
<reference evidence="2" key="1">
    <citation type="submission" date="2023-03" db="EMBL/GenBank/DDBJ databases">
        <title>Massive genome expansion in bonnet fungi (Mycena s.s.) driven by repeated elements and novel gene families across ecological guilds.</title>
        <authorList>
            <consortium name="Lawrence Berkeley National Laboratory"/>
            <person name="Harder C.B."/>
            <person name="Miyauchi S."/>
            <person name="Viragh M."/>
            <person name="Kuo A."/>
            <person name="Thoen E."/>
            <person name="Andreopoulos B."/>
            <person name="Lu D."/>
            <person name="Skrede I."/>
            <person name="Drula E."/>
            <person name="Henrissat B."/>
            <person name="Morin E."/>
            <person name="Kohler A."/>
            <person name="Barry K."/>
            <person name="LaButti K."/>
            <person name="Morin E."/>
            <person name="Salamov A."/>
            <person name="Lipzen A."/>
            <person name="Mereny Z."/>
            <person name="Hegedus B."/>
            <person name="Baldrian P."/>
            <person name="Stursova M."/>
            <person name="Weitz H."/>
            <person name="Taylor A."/>
            <person name="Grigoriev I.V."/>
            <person name="Nagy L.G."/>
            <person name="Martin F."/>
            <person name="Kauserud H."/>
        </authorList>
    </citation>
    <scope>NUCLEOTIDE SEQUENCE</scope>
    <source>
        <strain evidence="2">CBHHK067</strain>
    </source>
</reference>
<feature type="region of interest" description="Disordered" evidence="1">
    <location>
        <begin position="27"/>
        <end position="54"/>
    </location>
</feature>
<proteinExistence type="predicted"/>
<evidence type="ECO:0000313" key="3">
    <source>
        <dbReference type="Proteomes" id="UP001221757"/>
    </source>
</evidence>
<keyword evidence="3" id="KW-1185">Reference proteome</keyword>
<comment type="caution">
    <text evidence="2">The sequence shown here is derived from an EMBL/GenBank/DDBJ whole genome shotgun (WGS) entry which is preliminary data.</text>
</comment>
<sequence length="511" mass="56330">MAMHTARGTCSPHPAIAAAPFYTDPLVKAPTGRRRPRASTGRLGPGHRGTTRPLSNYEAVPLDLEIRLKNIEDVVIGWNHIEHMFKMDEKGPTQLRVSPAVPGKRPVSGGMPVGLKMGRQTLSRMGYRCCLCSLQAPGAREVSREASDLRGLDRERTSREEPIRQSQHWQRAAQAALNSNTAPPHPLQAGVPGASAFPGAAVSGSTIKWRTARRGSTQTRVIKNGVHGTRSEVQDPRSIRPSPRWIRLSGFGQSLTVKRDWSLRVADPPTLIRVGTQSAALAETAMRGDRIRREFRRLNYRKGKRKEAQDKLSKRREACLVVGGDAIKGEGKKCGVGIRVLYLVRDTGFAGIQSKTQESAPRNGVFYILSLPFHGFGLDLTMTAVDDPQASPRSPDGWPYNLEELLGWGYHHRFIQELLQEDSSVHTMKMLMLCLEIPPILRARHHILQRRLEAVDPARIRAWLPGGTGQCFGGASGGPAHSMTARPAWRWENCELGRVSDGRAARDAEGG</sequence>
<evidence type="ECO:0000313" key="2">
    <source>
        <dbReference type="EMBL" id="KAJ7688754.1"/>
    </source>
</evidence>
<feature type="compositionally biased region" description="Basic and acidic residues" evidence="1">
    <location>
        <begin position="143"/>
        <end position="163"/>
    </location>
</feature>
<protein>
    <submittedName>
        <fullName evidence="2">Uncharacterized protein</fullName>
    </submittedName>
</protein>
<dbReference type="Proteomes" id="UP001221757">
    <property type="component" value="Unassembled WGS sequence"/>
</dbReference>
<dbReference type="EMBL" id="JARKIE010000077">
    <property type="protein sequence ID" value="KAJ7688754.1"/>
    <property type="molecule type" value="Genomic_DNA"/>
</dbReference>
<feature type="region of interest" description="Disordered" evidence="1">
    <location>
        <begin position="143"/>
        <end position="167"/>
    </location>
</feature>
<accession>A0AAD7GH62</accession>
<organism evidence="2 3">
    <name type="scientific">Mycena rosella</name>
    <name type="common">Pink bonnet</name>
    <name type="synonym">Agaricus rosellus</name>
    <dbReference type="NCBI Taxonomy" id="1033263"/>
    <lineage>
        <taxon>Eukaryota</taxon>
        <taxon>Fungi</taxon>
        <taxon>Dikarya</taxon>
        <taxon>Basidiomycota</taxon>
        <taxon>Agaricomycotina</taxon>
        <taxon>Agaricomycetes</taxon>
        <taxon>Agaricomycetidae</taxon>
        <taxon>Agaricales</taxon>
        <taxon>Marasmiineae</taxon>
        <taxon>Mycenaceae</taxon>
        <taxon>Mycena</taxon>
    </lineage>
</organism>
<dbReference type="AlphaFoldDB" id="A0AAD7GH62"/>